<evidence type="ECO:0000313" key="2">
    <source>
        <dbReference type="EMBL" id="WDE96779.1"/>
    </source>
</evidence>
<dbReference type="Pfam" id="PF01521">
    <property type="entry name" value="Fe-S_biosyn"/>
    <property type="match status" value="1"/>
</dbReference>
<accession>A0ABY7VTY8</accession>
<dbReference type="Gene3D" id="2.60.300.12">
    <property type="entry name" value="HesB-like domain"/>
    <property type="match status" value="1"/>
</dbReference>
<dbReference type="InterPro" id="IPR031108">
    <property type="entry name" value="IscA_plant_cyanobact"/>
</dbReference>
<protein>
    <submittedName>
        <fullName evidence="2">Iron-sulfur cluster assembly accessory protein</fullName>
    </submittedName>
</protein>
<dbReference type="InterPro" id="IPR000361">
    <property type="entry name" value="ATAP_core_dom"/>
</dbReference>
<dbReference type="SUPFAM" id="SSF89360">
    <property type="entry name" value="HesB-like domain"/>
    <property type="match status" value="1"/>
</dbReference>
<dbReference type="InterPro" id="IPR035903">
    <property type="entry name" value="HesB-like_dom_sf"/>
</dbReference>
<dbReference type="Proteomes" id="UP001214250">
    <property type="component" value="Chromosome 1"/>
</dbReference>
<dbReference type="InterPro" id="IPR017870">
    <property type="entry name" value="FeS_cluster_insertion_CS"/>
</dbReference>
<evidence type="ECO:0000313" key="3">
    <source>
        <dbReference type="Proteomes" id="UP001214250"/>
    </source>
</evidence>
<dbReference type="InterPro" id="IPR016092">
    <property type="entry name" value="ATAP"/>
</dbReference>
<gene>
    <name evidence="2" type="ORF">PQO03_02240</name>
</gene>
<dbReference type="PROSITE" id="PS01152">
    <property type="entry name" value="HESB"/>
    <property type="match status" value="1"/>
</dbReference>
<sequence length="108" mass="11779">MKDLIDLTEKAKEHVLELIKKEDEGKGLRLGVKGGGCSGLSYSITFDAQKERDNILVFEGFEVLLDPKSAVYLKGIVLDYDDSLEGKGFIFVNPNASNTCGCGESFSI</sequence>
<proteinExistence type="predicted"/>
<feature type="domain" description="Core" evidence="1">
    <location>
        <begin position="5"/>
        <end position="104"/>
    </location>
</feature>
<name>A0ABY7VTY8_9BACT</name>
<dbReference type="RefSeq" id="WP_274150844.1">
    <property type="nucleotide sequence ID" value="NZ_CP117811.1"/>
</dbReference>
<keyword evidence="3" id="KW-1185">Reference proteome</keyword>
<reference evidence="2 3" key="1">
    <citation type="submission" date="2023-02" db="EMBL/GenBank/DDBJ databases">
        <title>Genome sequence of Lentisphaera profundi SAORIC-696.</title>
        <authorList>
            <person name="Kim e."/>
            <person name="Cho J.-C."/>
            <person name="Choi A."/>
            <person name="Kang I."/>
        </authorList>
    </citation>
    <scope>NUCLEOTIDE SEQUENCE [LARGE SCALE GENOMIC DNA]</scope>
    <source>
        <strain evidence="2 3">SAORIC-696</strain>
    </source>
</reference>
<organism evidence="2 3">
    <name type="scientific">Lentisphaera profundi</name>
    <dbReference type="NCBI Taxonomy" id="1658616"/>
    <lineage>
        <taxon>Bacteria</taxon>
        <taxon>Pseudomonadati</taxon>
        <taxon>Lentisphaerota</taxon>
        <taxon>Lentisphaeria</taxon>
        <taxon>Lentisphaerales</taxon>
        <taxon>Lentisphaeraceae</taxon>
        <taxon>Lentisphaera</taxon>
    </lineage>
</organism>
<dbReference type="PANTHER" id="PTHR47265">
    <property type="entry name" value="IRON-SULFUR ASSEMBLY PROTEIN ISCA, CHLOROPLASTIC"/>
    <property type="match status" value="1"/>
</dbReference>
<dbReference type="EMBL" id="CP117811">
    <property type="protein sequence ID" value="WDE96779.1"/>
    <property type="molecule type" value="Genomic_DNA"/>
</dbReference>
<dbReference type="NCBIfam" id="TIGR00049">
    <property type="entry name" value="iron-sulfur cluster assembly accessory protein"/>
    <property type="match status" value="1"/>
</dbReference>
<evidence type="ECO:0000259" key="1">
    <source>
        <dbReference type="Pfam" id="PF01521"/>
    </source>
</evidence>
<dbReference type="PANTHER" id="PTHR47265:SF1">
    <property type="entry name" value="IRON-SULFUR ASSEMBLY PROTEIN ISCA, CHLOROPLASTIC"/>
    <property type="match status" value="1"/>
</dbReference>